<sequence>MDGPRYAIYFAPSPDTALWRFGSAVLGYDAATGEDMPPLALEGFSQAEWRDLTAEPRRYGFHATLKAPFRLADGRGEDELVETLHQFARGQTAVETGLAVAALDAFVALVPPGRPPALSSLADAAVDAFEPFRAPPSPAERLRRNPDAMTPRQRELFEHFGYPYVREQYRFHMTLTGPLGDHADPVAARLRALAAQRLGDGPVLVNRVALFRQEPGARFRVVAHAAMGQG</sequence>
<dbReference type="Gene3D" id="3.90.1140.10">
    <property type="entry name" value="Cyclic phosphodiesterase"/>
    <property type="match status" value="1"/>
</dbReference>
<gene>
    <name evidence="1" type="ORF">ABEG18_08700</name>
</gene>
<name>A0AAU7JL22_9HYPH</name>
<protein>
    <submittedName>
        <fullName evidence="1">DUF1045 domain-containing protein</fullName>
    </submittedName>
</protein>
<accession>A0AAU7JL22</accession>
<dbReference type="EMBL" id="CP157484">
    <property type="protein sequence ID" value="XBO40819.1"/>
    <property type="molecule type" value="Genomic_DNA"/>
</dbReference>
<reference evidence="1" key="1">
    <citation type="submission" date="2024-05" db="EMBL/GenBank/DDBJ databases">
        <authorList>
            <person name="Kim S."/>
            <person name="Heo J."/>
            <person name="Choi H."/>
            <person name="Choi Y."/>
            <person name="Kwon S.-W."/>
            <person name="Kim Y."/>
        </authorList>
    </citation>
    <scope>NUCLEOTIDE SEQUENCE</scope>
    <source>
        <strain evidence="1">KACC 23698</strain>
    </source>
</reference>
<evidence type="ECO:0000313" key="1">
    <source>
        <dbReference type="EMBL" id="XBO40819.1"/>
    </source>
</evidence>
<dbReference type="RefSeq" id="WP_406857676.1">
    <property type="nucleotide sequence ID" value="NZ_CP157484.1"/>
</dbReference>
<organism evidence="1">
    <name type="scientific">Alsobacter sp. KACC 23698</name>
    <dbReference type="NCBI Taxonomy" id="3149229"/>
    <lineage>
        <taxon>Bacteria</taxon>
        <taxon>Pseudomonadati</taxon>
        <taxon>Pseudomonadota</taxon>
        <taxon>Alphaproteobacteria</taxon>
        <taxon>Hyphomicrobiales</taxon>
        <taxon>Alsobacteraceae</taxon>
        <taxon>Alsobacter</taxon>
    </lineage>
</organism>
<proteinExistence type="predicted"/>
<dbReference type="Pfam" id="PF06299">
    <property type="entry name" value="DUF1045"/>
    <property type="match status" value="1"/>
</dbReference>
<dbReference type="AlphaFoldDB" id="A0AAU7JL22"/>
<dbReference type="InterPro" id="IPR009389">
    <property type="entry name" value="DUF1045"/>
</dbReference>
<dbReference type="PIRSF" id="PIRSF033328">
    <property type="entry name" value="Phest_Mll4975"/>
    <property type="match status" value="1"/>
</dbReference>